<dbReference type="EMBL" id="JASCZI010091329">
    <property type="protein sequence ID" value="MED6149958.1"/>
    <property type="molecule type" value="Genomic_DNA"/>
</dbReference>
<proteinExistence type="predicted"/>
<keyword evidence="2" id="KW-1185">Reference proteome</keyword>
<comment type="caution">
    <text evidence="1">The sequence shown here is derived from an EMBL/GenBank/DDBJ whole genome shotgun (WGS) entry which is preliminary data.</text>
</comment>
<evidence type="ECO:0000313" key="1">
    <source>
        <dbReference type="EMBL" id="MED6149958.1"/>
    </source>
</evidence>
<gene>
    <name evidence="1" type="ORF">PIB30_067589</name>
</gene>
<organism evidence="1 2">
    <name type="scientific">Stylosanthes scabra</name>
    <dbReference type="NCBI Taxonomy" id="79078"/>
    <lineage>
        <taxon>Eukaryota</taxon>
        <taxon>Viridiplantae</taxon>
        <taxon>Streptophyta</taxon>
        <taxon>Embryophyta</taxon>
        <taxon>Tracheophyta</taxon>
        <taxon>Spermatophyta</taxon>
        <taxon>Magnoliopsida</taxon>
        <taxon>eudicotyledons</taxon>
        <taxon>Gunneridae</taxon>
        <taxon>Pentapetalae</taxon>
        <taxon>rosids</taxon>
        <taxon>fabids</taxon>
        <taxon>Fabales</taxon>
        <taxon>Fabaceae</taxon>
        <taxon>Papilionoideae</taxon>
        <taxon>50 kb inversion clade</taxon>
        <taxon>dalbergioids sensu lato</taxon>
        <taxon>Dalbergieae</taxon>
        <taxon>Pterocarpus clade</taxon>
        <taxon>Stylosanthes</taxon>
    </lineage>
</organism>
<accession>A0ABU6TQ17</accession>
<reference evidence="1 2" key="1">
    <citation type="journal article" date="2023" name="Plants (Basel)">
        <title>Bridging the Gap: Combining Genomics and Transcriptomics Approaches to Understand Stylosanthes scabra, an Orphan Legume from the Brazilian Caatinga.</title>
        <authorList>
            <person name="Ferreira-Neto J.R.C."/>
            <person name="da Silva M.D."/>
            <person name="Binneck E."/>
            <person name="de Melo N.F."/>
            <person name="da Silva R.H."/>
            <person name="de Melo A.L.T.M."/>
            <person name="Pandolfi V."/>
            <person name="Bustamante F.O."/>
            <person name="Brasileiro-Vidal A.C."/>
            <person name="Benko-Iseppon A.M."/>
        </authorList>
    </citation>
    <scope>NUCLEOTIDE SEQUENCE [LARGE SCALE GENOMIC DNA]</scope>
    <source>
        <tissue evidence="1">Leaves</tissue>
    </source>
</reference>
<dbReference type="Proteomes" id="UP001341840">
    <property type="component" value="Unassembled WGS sequence"/>
</dbReference>
<evidence type="ECO:0000313" key="2">
    <source>
        <dbReference type="Proteomes" id="UP001341840"/>
    </source>
</evidence>
<protein>
    <submittedName>
        <fullName evidence="1">Uncharacterized protein</fullName>
    </submittedName>
</protein>
<sequence length="102" mass="11040">MNVLRVTLRESKRHEGACGANDPAYDNSGLSDVVANVPIHSALYTQYKGEKSPSIYDKEKDRKWLGHRASCPRGSVSDSGPGLVLDRSGLAKVTNRVSSSSH</sequence>
<name>A0ABU6TQ17_9FABA</name>